<evidence type="ECO:0000313" key="1">
    <source>
        <dbReference type="EMBL" id="GAH18197.1"/>
    </source>
</evidence>
<gene>
    <name evidence="1" type="ORF">S01H4_53437</name>
</gene>
<organism evidence="1">
    <name type="scientific">marine sediment metagenome</name>
    <dbReference type="NCBI Taxonomy" id="412755"/>
    <lineage>
        <taxon>unclassified sequences</taxon>
        <taxon>metagenomes</taxon>
        <taxon>ecological metagenomes</taxon>
    </lineage>
</organism>
<comment type="caution">
    <text evidence="1">The sequence shown here is derived from an EMBL/GenBank/DDBJ whole genome shotgun (WGS) entry which is preliminary data.</text>
</comment>
<accession>X1DDA4</accession>
<protein>
    <submittedName>
        <fullName evidence="1">Uncharacterized protein</fullName>
    </submittedName>
</protein>
<reference evidence="1" key="1">
    <citation type="journal article" date="2014" name="Front. Microbiol.">
        <title>High frequency of phylogenetically diverse reductive dehalogenase-homologous genes in deep subseafloor sedimentary metagenomes.</title>
        <authorList>
            <person name="Kawai M."/>
            <person name="Futagami T."/>
            <person name="Toyoda A."/>
            <person name="Takaki Y."/>
            <person name="Nishi S."/>
            <person name="Hori S."/>
            <person name="Arai W."/>
            <person name="Tsubouchi T."/>
            <person name="Morono Y."/>
            <person name="Uchiyama I."/>
            <person name="Ito T."/>
            <person name="Fujiyama A."/>
            <person name="Inagaki F."/>
            <person name="Takami H."/>
        </authorList>
    </citation>
    <scope>NUCLEOTIDE SEQUENCE</scope>
    <source>
        <strain evidence="1">Expedition CK06-06</strain>
    </source>
</reference>
<dbReference type="EMBL" id="BART01030646">
    <property type="protein sequence ID" value="GAH18197.1"/>
    <property type="molecule type" value="Genomic_DNA"/>
</dbReference>
<sequence length="98" mass="11491">MESLNSIERVKAALNFQGPDKVPMWKFSQGSDVYTLASLPSKSWQPGHYENEKGLFPHVPDFLINYKLWEWDKPEWAKDPKYMDWINFTTAVKMKIAP</sequence>
<dbReference type="AlphaFoldDB" id="X1DDA4"/>
<name>X1DDA4_9ZZZZ</name>
<proteinExistence type="predicted"/>